<keyword evidence="5" id="KW-1185">Reference proteome</keyword>
<dbReference type="GO" id="GO:0006874">
    <property type="term" value="P:intracellular calcium ion homeostasis"/>
    <property type="evidence" value="ECO:0007669"/>
    <property type="project" value="TreeGrafter"/>
</dbReference>
<reference evidence="4" key="1">
    <citation type="submission" date="2021-03" db="EMBL/GenBank/DDBJ databases">
        <authorList>
            <person name="Li Z."/>
            <person name="Yang C."/>
        </authorList>
    </citation>
    <scope>NUCLEOTIDE SEQUENCE</scope>
    <source>
        <strain evidence="4">Dzin_1.0</strain>
        <tissue evidence="4">Leaf</tissue>
    </source>
</reference>
<dbReference type="Gene3D" id="1.10.10.790">
    <property type="entry name" value="Surp module"/>
    <property type="match status" value="1"/>
</dbReference>
<dbReference type="PRINTS" id="PR01217">
    <property type="entry name" value="PRICHEXTENSN"/>
</dbReference>
<dbReference type="AlphaFoldDB" id="A0A9D5H8W2"/>
<proteinExistence type="predicted"/>
<dbReference type="EMBL" id="JAGGNH010000007">
    <property type="protein sequence ID" value="KAJ0967786.1"/>
    <property type="molecule type" value="Genomic_DNA"/>
</dbReference>
<gene>
    <name evidence="4" type="ORF">J5N97_024703</name>
</gene>
<sequence>MYGQGNFTFRPGPSTPLPPYQQASPAPMVPSHQAPPGPPPPPMVHQGLPCPPPHQALTGPLPMAYQHSPLAPPQPVRFPTSSPVNMGQHHLNSPQIIHGRASFAPSFPPVGSSYPSPMPDQNVQYSMQPMPSPRVLPLPPLASSQGQVLCRPQLPPPGIPHLSTTPPPPPPNFVPINPSNLISFSQNPVGDAHASSRFLPPPPPPPSSPPPLPTSPPPPSSPKANALTIVSEGLPKASPEKPVECDDGDGLLESASLTDDMLAQRRSPHAGLGDYRKNIYLVERESLSNNEMKLSLQEGEASRSFPSTPPKPTDTETVKIIEVLCQFIAKVGPSFEIEAREKEVNNPRFSFLFGGVPGSAAAIGHEYFQWMKRKYCTKASDEQVSALHSDNSLNEEAILPADSDMDMEDDVSQPDRDLTIDQLNGASARESASVCSVVPILDESTHAPECTSEQLKQDIAMPNNLSCSGSSMLLQVDRDEDNSLVIEDLSPDRRVASHYWVQFRRGFASIC</sequence>
<dbReference type="InterPro" id="IPR035967">
    <property type="entry name" value="SWAP/Surp_sf"/>
</dbReference>
<evidence type="ECO:0000313" key="4">
    <source>
        <dbReference type="EMBL" id="KAJ0967786.1"/>
    </source>
</evidence>
<evidence type="ECO:0000259" key="3">
    <source>
        <dbReference type="PROSITE" id="PS50128"/>
    </source>
</evidence>
<evidence type="ECO:0000256" key="1">
    <source>
        <dbReference type="ARBA" id="ARBA00022664"/>
    </source>
</evidence>
<feature type="compositionally biased region" description="Pro residues" evidence="2">
    <location>
        <begin position="153"/>
        <end position="173"/>
    </location>
</feature>
<dbReference type="GO" id="GO:0048471">
    <property type="term" value="C:perinuclear region of cytoplasm"/>
    <property type="evidence" value="ECO:0007669"/>
    <property type="project" value="TreeGrafter"/>
</dbReference>
<dbReference type="GO" id="GO:0006397">
    <property type="term" value="P:mRNA processing"/>
    <property type="evidence" value="ECO:0007669"/>
    <property type="project" value="UniProtKB-KW"/>
</dbReference>
<evidence type="ECO:0000313" key="5">
    <source>
        <dbReference type="Proteomes" id="UP001085076"/>
    </source>
</evidence>
<feature type="region of interest" description="Disordered" evidence="2">
    <location>
        <begin position="126"/>
        <end position="226"/>
    </location>
</feature>
<dbReference type="Pfam" id="PF01805">
    <property type="entry name" value="Surp"/>
    <property type="match status" value="1"/>
</dbReference>
<dbReference type="OrthoDB" id="1939502at2759"/>
<protein>
    <recommendedName>
        <fullName evidence="3">SURP motif domain-containing protein</fullName>
    </recommendedName>
</protein>
<feature type="compositionally biased region" description="Pro residues" evidence="2">
    <location>
        <begin position="130"/>
        <end position="140"/>
    </location>
</feature>
<feature type="domain" description="SURP motif" evidence="3">
    <location>
        <begin position="320"/>
        <end position="368"/>
    </location>
</feature>
<organism evidence="4 5">
    <name type="scientific">Dioscorea zingiberensis</name>
    <dbReference type="NCBI Taxonomy" id="325984"/>
    <lineage>
        <taxon>Eukaryota</taxon>
        <taxon>Viridiplantae</taxon>
        <taxon>Streptophyta</taxon>
        <taxon>Embryophyta</taxon>
        <taxon>Tracheophyta</taxon>
        <taxon>Spermatophyta</taxon>
        <taxon>Magnoliopsida</taxon>
        <taxon>Liliopsida</taxon>
        <taxon>Dioscoreales</taxon>
        <taxon>Dioscoreaceae</taxon>
        <taxon>Dioscorea</taxon>
    </lineage>
</organism>
<dbReference type="PROSITE" id="PS50128">
    <property type="entry name" value="SURP"/>
    <property type="match status" value="1"/>
</dbReference>
<accession>A0A9D5H8W2</accession>
<comment type="caution">
    <text evidence="4">The sequence shown here is derived from an EMBL/GenBank/DDBJ whole genome shotgun (WGS) entry which is preliminary data.</text>
</comment>
<feature type="compositionally biased region" description="Pro residues" evidence="2">
    <location>
        <begin position="33"/>
        <end position="54"/>
    </location>
</feature>
<dbReference type="SMART" id="SM00648">
    <property type="entry name" value="SWAP"/>
    <property type="match status" value="1"/>
</dbReference>
<feature type="region of interest" description="Disordered" evidence="2">
    <location>
        <begin position="1"/>
        <end position="59"/>
    </location>
</feature>
<dbReference type="InterPro" id="IPR000061">
    <property type="entry name" value="Surp"/>
</dbReference>
<dbReference type="Proteomes" id="UP001085076">
    <property type="component" value="Miscellaneous, Linkage group lg07"/>
</dbReference>
<reference evidence="4" key="2">
    <citation type="journal article" date="2022" name="Hortic Res">
        <title>The genome of Dioscorea zingiberensis sheds light on the biosynthesis, origin and evolution of the medicinally important diosgenin saponins.</title>
        <authorList>
            <person name="Li Y."/>
            <person name="Tan C."/>
            <person name="Li Z."/>
            <person name="Guo J."/>
            <person name="Li S."/>
            <person name="Chen X."/>
            <person name="Wang C."/>
            <person name="Dai X."/>
            <person name="Yang H."/>
            <person name="Song W."/>
            <person name="Hou L."/>
            <person name="Xu J."/>
            <person name="Tong Z."/>
            <person name="Xu A."/>
            <person name="Yuan X."/>
            <person name="Wang W."/>
            <person name="Yang Q."/>
            <person name="Chen L."/>
            <person name="Sun Z."/>
            <person name="Wang K."/>
            <person name="Pan B."/>
            <person name="Chen J."/>
            <person name="Bao Y."/>
            <person name="Liu F."/>
            <person name="Qi X."/>
            <person name="Gang D.R."/>
            <person name="Wen J."/>
            <person name="Li J."/>
        </authorList>
    </citation>
    <scope>NUCLEOTIDE SEQUENCE</scope>
    <source>
        <strain evidence="4">Dzin_1.0</strain>
    </source>
</reference>
<dbReference type="GO" id="GO:0003723">
    <property type="term" value="F:RNA binding"/>
    <property type="evidence" value="ECO:0007669"/>
    <property type="project" value="InterPro"/>
</dbReference>
<dbReference type="SUPFAM" id="SSF109905">
    <property type="entry name" value="Surp module (SWAP domain)"/>
    <property type="match status" value="1"/>
</dbReference>
<evidence type="ECO:0000256" key="2">
    <source>
        <dbReference type="SAM" id="MobiDB-lite"/>
    </source>
</evidence>
<name>A0A9D5H8W2_9LILI</name>
<feature type="compositionally biased region" description="Pro residues" evidence="2">
    <location>
        <begin position="199"/>
        <end position="221"/>
    </location>
</feature>
<keyword evidence="1" id="KW-0507">mRNA processing</keyword>
<dbReference type="PANTHER" id="PTHR12323:SF0">
    <property type="entry name" value="CALCIUM HOMEOSTASIS ENDOPLASMIC RETICULUM PROTEIN"/>
    <property type="match status" value="1"/>
</dbReference>
<dbReference type="PANTHER" id="PTHR12323">
    <property type="entry name" value="SR-RELATED CTD ASSOCIATED FACTOR 6"/>
    <property type="match status" value="1"/>
</dbReference>